<comment type="caution">
    <text evidence="1">The sequence shown here is derived from an EMBL/GenBank/DDBJ whole genome shotgun (WGS) entry which is preliminary data.</text>
</comment>
<dbReference type="EMBL" id="JASPKZ010001214">
    <property type="protein sequence ID" value="KAJ9598495.1"/>
    <property type="molecule type" value="Genomic_DNA"/>
</dbReference>
<protein>
    <submittedName>
        <fullName evidence="1">Uncharacterized protein</fullName>
    </submittedName>
</protein>
<accession>A0AAD8EPM0</accession>
<gene>
    <name evidence="1" type="ORF">L9F63_010815</name>
</gene>
<keyword evidence="2" id="KW-1185">Reference proteome</keyword>
<organism evidence="1 2">
    <name type="scientific">Diploptera punctata</name>
    <name type="common">Pacific beetle cockroach</name>
    <dbReference type="NCBI Taxonomy" id="6984"/>
    <lineage>
        <taxon>Eukaryota</taxon>
        <taxon>Metazoa</taxon>
        <taxon>Ecdysozoa</taxon>
        <taxon>Arthropoda</taxon>
        <taxon>Hexapoda</taxon>
        <taxon>Insecta</taxon>
        <taxon>Pterygota</taxon>
        <taxon>Neoptera</taxon>
        <taxon>Polyneoptera</taxon>
        <taxon>Dictyoptera</taxon>
        <taxon>Blattodea</taxon>
        <taxon>Blaberoidea</taxon>
        <taxon>Blaberidae</taxon>
        <taxon>Diplopterinae</taxon>
        <taxon>Diploptera</taxon>
    </lineage>
</organism>
<evidence type="ECO:0000313" key="1">
    <source>
        <dbReference type="EMBL" id="KAJ9598495.1"/>
    </source>
</evidence>
<evidence type="ECO:0000313" key="2">
    <source>
        <dbReference type="Proteomes" id="UP001233999"/>
    </source>
</evidence>
<name>A0AAD8EPM0_DIPPU</name>
<sequence>NADLKSGSQIWIMRKRDAQRLEAAQIKFLRHIMGVTYMDRIRNETLRQKFNAINIVQEIKEYEQY</sequence>
<reference evidence="1" key="1">
    <citation type="journal article" date="2023" name="IScience">
        <title>Live-bearing cockroach genome reveals convergent evolutionary mechanisms linked to viviparity in insects and beyond.</title>
        <authorList>
            <person name="Fouks B."/>
            <person name="Harrison M.C."/>
            <person name="Mikhailova A.A."/>
            <person name="Marchal E."/>
            <person name="English S."/>
            <person name="Carruthers M."/>
            <person name="Jennings E.C."/>
            <person name="Chiamaka E.L."/>
            <person name="Frigard R.A."/>
            <person name="Pippel M."/>
            <person name="Attardo G.M."/>
            <person name="Benoit J.B."/>
            <person name="Bornberg-Bauer E."/>
            <person name="Tobe S.S."/>
        </authorList>
    </citation>
    <scope>NUCLEOTIDE SEQUENCE</scope>
    <source>
        <strain evidence="1">Stay&amp;Tobe</strain>
    </source>
</reference>
<dbReference type="Proteomes" id="UP001233999">
    <property type="component" value="Unassembled WGS sequence"/>
</dbReference>
<dbReference type="AlphaFoldDB" id="A0AAD8EPM0"/>
<reference evidence="1" key="2">
    <citation type="submission" date="2023-05" db="EMBL/GenBank/DDBJ databases">
        <authorList>
            <person name="Fouks B."/>
        </authorList>
    </citation>
    <scope>NUCLEOTIDE SEQUENCE</scope>
    <source>
        <strain evidence="1">Stay&amp;Tobe</strain>
        <tissue evidence="1">Testes</tissue>
    </source>
</reference>
<proteinExistence type="predicted"/>
<feature type="non-terminal residue" evidence="1">
    <location>
        <position position="1"/>
    </location>
</feature>